<gene>
    <name evidence="1" type="ORF">PDIGIT_LOCUS4130</name>
</gene>
<reference evidence="1" key="1">
    <citation type="submission" date="2023-01" db="EMBL/GenBank/DDBJ databases">
        <authorList>
            <person name="Van Ghelder C."/>
            <person name="Rancurel C."/>
        </authorList>
    </citation>
    <scope>NUCLEOTIDE SEQUENCE</scope>
    <source>
        <strain evidence="1">CNCM I-4278</strain>
    </source>
</reference>
<sequence length="237" mass="26413">MHCIGACTPPPPNLNGCQRPISEPCIGIKHILIKLLERGIEIRRVSKLEREAVHLVDALDAPISAKSVVGHTSRRGIESYSRTRRVRPSSNRAHGCHRFGRNGSQVAVVRRWDKLFVNIIADHPAFAIKLGIEEILIRVVALSFVVAPGIQYVARRRMDIHVKANIRKLLVNGHDVFGLRFRLGRSPTEGLRAWRRRGRVRRGIKVLLEIPEEIEIAIDVDPSGTSVAGRSVSVLAP</sequence>
<accession>A0A9W4U958</accession>
<proteinExistence type="predicted"/>
<protein>
    <submittedName>
        <fullName evidence="1">Uncharacterized protein</fullName>
    </submittedName>
</protein>
<name>A0A9W4U958_9PLEO</name>
<dbReference type="AlphaFoldDB" id="A0A9W4U958"/>
<dbReference type="EMBL" id="CAOQHR010000002">
    <property type="protein sequence ID" value="CAI6329455.1"/>
    <property type="molecule type" value="Genomic_DNA"/>
</dbReference>
<dbReference type="Proteomes" id="UP001152607">
    <property type="component" value="Unassembled WGS sequence"/>
</dbReference>
<evidence type="ECO:0000313" key="2">
    <source>
        <dbReference type="Proteomes" id="UP001152607"/>
    </source>
</evidence>
<organism evidence="1 2">
    <name type="scientific">Periconia digitata</name>
    <dbReference type="NCBI Taxonomy" id="1303443"/>
    <lineage>
        <taxon>Eukaryota</taxon>
        <taxon>Fungi</taxon>
        <taxon>Dikarya</taxon>
        <taxon>Ascomycota</taxon>
        <taxon>Pezizomycotina</taxon>
        <taxon>Dothideomycetes</taxon>
        <taxon>Pleosporomycetidae</taxon>
        <taxon>Pleosporales</taxon>
        <taxon>Massarineae</taxon>
        <taxon>Periconiaceae</taxon>
        <taxon>Periconia</taxon>
    </lineage>
</organism>
<comment type="caution">
    <text evidence="1">The sequence shown here is derived from an EMBL/GenBank/DDBJ whole genome shotgun (WGS) entry which is preliminary data.</text>
</comment>
<keyword evidence="2" id="KW-1185">Reference proteome</keyword>
<evidence type="ECO:0000313" key="1">
    <source>
        <dbReference type="EMBL" id="CAI6329455.1"/>
    </source>
</evidence>